<reference evidence="1" key="1">
    <citation type="submission" date="2020-06" db="EMBL/GenBank/DDBJ databases">
        <authorList>
            <person name="Li T."/>
            <person name="Hu X."/>
            <person name="Zhang T."/>
            <person name="Song X."/>
            <person name="Zhang H."/>
            <person name="Dai N."/>
            <person name="Sheng W."/>
            <person name="Hou X."/>
            <person name="Wei L."/>
        </authorList>
    </citation>
    <scope>NUCLEOTIDE SEQUENCE</scope>
    <source>
        <strain evidence="1">3651</strain>
        <tissue evidence="1">Leaf</tissue>
    </source>
</reference>
<protein>
    <submittedName>
        <fullName evidence="1">Uncharacterized protein</fullName>
    </submittedName>
</protein>
<dbReference type="EMBL" id="JACGWO010000006">
    <property type="protein sequence ID" value="KAK4425090.1"/>
    <property type="molecule type" value="Genomic_DNA"/>
</dbReference>
<reference evidence="1" key="2">
    <citation type="journal article" date="2024" name="Plant">
        <title>Genomic evolution and insights into agronomic trait innovations of Sesamum species.</title>
        <authorList>
            <person name="Miao H."/>
            <person name="Wang L."/>
            <person name="Qu L."/>
            <person name="Liu H."/>
            <person name="Sun Y."/>
            <person name="Le M."/>
            <person name="Wang Q."/>
            <person name="Wei S."/>
            <person name="Zheng Y."/>
            <person name="Lin W."/>
            <person name="Duan Y."/>
            <person name="Cao H."/>
            <person name="Xiong S."/>
            <person name="Wang X."/>
            <person name="Wei L."/>
            <person name="Li C."/>
            <person name="Ma Q."/>
            <person name="Ju M."/>
            <person name="Zhao R."/>
            <person name="Li G."/>
            <person name="Mu C."/>
            <person name="Tian Q."/>
            <person name="Mei H."/>
            <person name="Zhang T."/>
            <person name="Gao T."/>
            <person name="Zhang H."/>
        </authorList>
    </citation>
    <scope>NUCLEOTIDE SEQUENCE</scope>
    <source>
        <strain evidence="1">3651</strain>
    </source>
</reference>
<comment type="caution">
    <text evidence="1">The sequence shown here is derived from an EMBL/GenBank/DDBJ whole genome shotgun (WGS) entry which is preliminary data.</text>
</comment>
<sequence length="180" mass="20572">MVKWRGFQFDSLRIRALDRSSPGAPLDRRVHPEAVALAEKRYDTDPSEMNLVKMKSLTAQWNLAVTIDEDFWHQKLLLIKSVSSEGVVLEDQLRFKASGVAYFQQLLTTDHPLSPPDWLPNASCPCDHRAPTTFLHEHVHLYWAKDAWDRKKLEHVLPTAVADPVASIPFNSQRQIDHVG</sequence>
<evidence type="ECO:0000313" key="1">
    <source>
        <dbReference type="EMBL" id="KAK4425090.1"/>
    </source>
</evidence>
<dbReference type="AlphaFoldDB" id="A0AAE2CK30"/>
<organism evidence="1 2">
    <name type="scientific">Sesamum alatum</name>
    <dbReference type="NCBI Taxonomy" id="300844"/>
    <lineage>
        <taxon>Eukaryota</taxon>
        <taxon>Viridiplantae</taxon>
        <taxon>Streptophyta</taxon>
        <taxon>Embryophyta</taxon>
        <taxon>Tracheophyta</taxon>
        <taxon>Spermatophyta</taxon>
        <taxon>Magnoliopsida</taxon>
        <taxon>eudicotyledons</taxon>
        <taxon>Gunneridae</taxon>
        <taxon>Pentapetalae</taxon>
        <taxon>asterids</taxon>
        <taxon>lamiids</taxon>
        <taxon>Lamiales</taxon>
        <taxon>Pedaliaceae</taxon>
        <taxon>Sesamum</taxon>
    </lineage>
</organism>
<name>A0AAE2CK30_9LAMI</name>
<accession>A0AAE2CK30</accession>
<feature type="non-terminal residue" evidence="1">
    <location>
        <position position="180"/>
    </location>
</feature>
<keyword evidence="2" id="KW-1185">Reference proteome</keyword>
<evidence type="ECO:0000313" key="2">
    <source>
        <dbReference type="Proteomes" id="UP001293254"/>
    </source>
</evidence>
<proteinExistence type="predicted"/>
<gene>
    <name evidence="1" type="ORF">Salat_1702800</name>
</gene>
<dbReference type="Proteomes" id="UP001293254">
    <property type="component" value="Unassembled WGS sequence"/>
</dbReference>